<dbReference type="EMBL" id="MF324908">
    <property type="protein sequence ID" value="ASR85033.1"/>
    <property type="molecule type" value="Genomic_DNA"/>
</dbReference>
<keyword evidence="2" id="KW-1185">Reference proteome</keyword>
<evidence type="ECO:0000313" key="1">
    <source>
        <dbReference type="EMBL" id="ASR85033.1"/>
    </source>
</evidence>
<dbReference type="Proteomes" id="UP000224528">
    <property type="component" value="Segment"/>
</dbReference>
<organism evidence="1 2">
    <name type="scientific">Mycobacterium phage Unicorn</name>
    <dbReference type="NCBI Taxonomy" id="2015825"/>
    <lineage>
        <taxon>Viruses</taxon>
        <taxon>Duplodnaviria</taxon>
        <taxon>Heunggongvirae</taxon>
        <taxon>Uroviricota</taxon>
        <taxon>Caudoviricetes</taxon>
        <taxon>Weiservirinae</taxon>
        <taxon>Unicornvirus</taxon>
        <taxon>Unicornvirus unicorn</taxon>
    </lineage>
</organism>
<proteinExistence type="predicted"/>
<dbReference type="GeneID" id="60322631"/>
<dbReference type="RefSeq" id="YP_009951200.1">
    <property type="nucleotide sequence ID" value="NC_051599.1"/>
</dbReference>
<reference evidence="1 2" key="1">
    <citation type="submission" date="2017-06" db="EMBL/GenBank/DDBJ databases">
        <authorList>
            <person name="Barekzi N."/>
            <person name="Denby H.W."/>
            <person name="Murphy J.L."/>
            <person name="Richards S."/>
            <person name="Womack F.R."/>
            <person name="Stoner T.H."/>
            <person name="Garlena R.A."/>
            <person name="Russell D.A."/>
            <person name="Pope W.H."/>
            <person name="Jacobs-Sera D."/>
            <person name="Hatfull G.F."/>
        </authorList>
    </citation>
    <scope>NUCLEOTIDE SEQUENCE [LARGE SCALE GENOMIC DNA]</scope>
</reference>
<accession>A0A222ZJW8</accession>
<protein>
    <submittedName>
        <fullName evidence="1">Minor tail protein</fullName>
    </submittedName>
</protein>
<sequence>MTEFTGIHDDFYLDPPKYDRDAYGNELYGPENPVHPSWRRMTNWHDLGRNGEYLRSTQTKWVYIHPSNNKVWNLAGPFRGRQGVALARELEGVMQPEFEILYSEGAYTIGAKPERVNYKKRTISLGVVIQPNGNAERVEEPNPFSYRFIEDSWWSSLSETVPGFLGSFTRTHGWRWLAVILAEASKTALSIDPTAHDNNSQQYNIVLHAPWPFYAKRTLSKSWQADLTNLVANDGVAQGLIQIPNRGTWESWPKYMVTGHGQVSIQDGNEGPMVKLPKFYPTDGSYMLVDTDPTKRTITTEKDPVDEQIYKYLRGAQLLDLLLHDVTAARLPAQRRIPGGIGFDGKIPPRTVANIKVAHDNPNGSVTAIMPQHYRMAWS</sequence>
<evidence type="ECO:0000313" key="2">
    <source>
        <dbReference type="Proteomes" id="UP000224528"/>
    </source>
</evidence>
<gene>
    <name evidence="1" type="primary">21</name>
    <name evidence="1" type="ORF">SEA_UNICORN_21</name>
</gene>
<dbReference type="KEGG" id="vg:60322631"/>
<name>A0A222ZJW8_9CAUD</name>